<sequence length="41" mass="4871">MFVLLLRNLARGVAFIKDINDQTDLWKMVVRVEEKWSAVKH</sequence>
<proteinExistence type="predicted"/>
<accession>A0A392T252</accession>
<organism evidence="1 2">
    <name type="scientific">Trifolium medium</name>
    <dbReference type="NCBI Taxonomy" id="97028"/>
    <lineage>
        <taxon>Eukaryota</taxon>
        <taxon>Viridiplantae</taxon>
        <taxon>Streptophyta</taxon>
        <taxon>Embryophyta</taxon>
        <taxon>Tracheophyta</taxon>
        <taxon>Spermatophyta</taxon>
        <taxon>Magnoliopsida</taxon>
        <taxon>eudicotyledons</taxon>
        <taxon>Gunneridae</taxon>
        <taxon>Pentapetalae</taxon>
        <taxon>rosids</taxon>
        <taxon>fabids</taxon>
        <taxon>Fabales</taxon>
        <taxon>Fabaceae</taxon>
        <taxon>Papilionoideae</taxon>
        <taxon>50 kb inversion clade</taxon>
        <taxon>NPAAA clade</taxon>
        <taxon>Hologalegina</taxon>
        <taxon>IRL clade</taxon>
        <taxon>Trifolieae</taxon>
        <taxon>Trifolium</taxon>
    </lineage>
</organism>
<dbReference type="AlphaFoldDB" id="A0A392T252"/>
<name>A0A392T252_9FABA</name>
<dbReference type="Proteomes" id="UP000265520">
    <property type="component" value="Unassembled WGS sequence"/>
</dbReference>
<evidence type="ECO:0000313" key="2">
    <source>
        <dbReference type="Proteomes" id="UP000265520"/>
    </source>
</evidence>
<comment type="caution">
    <text evidence="1">The sequence shown here is derived from an EMBL/GenBank/DDBJ whole genome shotgun (WGS) entry which is preliminary data.</text>
</comment>
<keyword evidence="2" id="KW-1185">Reference proteome</keyword>
<reference evidence="1 2" key="1">
    <citation type="journal article" date="2018" name="Front. Plant Sci.">
        <title>Red Clover (Trifolium pratense) and Zigzag Clover (T. medium) - A Picture of Genomic Similarities and Differences.</title>
        <authorList>
            <person name="Dluhosova J."/>
            <person name="Istvanek J."/>
            <person name="Nedelnik J."/>
            <person name="Repkova J."/>
        </authorList>
    </citation>
    <scope>NUCLEOTIDE SEQUENCE [LARGE SCALE GENOMIC DNA]</scope>
    <source>
        <strain evidence="2">cv. 10/8</strain>
        <tissue evidence="1">Leaf</tissue>
    </source>
</reference>
<protein>
    <submittedName>
        <fullName evidence="1">Uncharacterized protein</fullName>
    </submittedName>
</protein>
<evidence type="ECO:0000313" key="1">
    <source>
        <dbReference type="EMBL" id="MCI54457.1"/>
    </source>
</evidence>
<dbReference type="EMBL" id="LXQA010479580">
    <property type="protein sequence ID" value="MCI54457.1"/>
    <property type="molecule type" value="Genomic_DNA"/>
</dbReference>
<feature type="non-terminal residue" evidence="1">
    <location>
        <position position="41"/>
    </location>
</feature>